<keyword evidence="3" id="KW-1185">Reference proteome</keyword>
<dbReference type="AlphaFoldDB" id="A0A4W3JUI8"/>
<accession>A0A4W3JUI8</accession>
<evidence type="ECO:0000313" key="3">
    <source>
        <dbReference type="Proteomes" id="UP000314986"/>
    </source>
</evidence>
<dbReference type="Proteomes" id="UP000314986">
    <property type="component" value="Unassembled WGS sequence"/>
</dbReference>
<reference evidence="3" key="3">
    <citation type="journal article" date="2014" name="Nature">
        <title>Elephant shark genome provides unique insights into gnathostome evolution.</title>
        <authorList>
            <consortium name="International Elephant Shark Genome Sequencing Consortium"/>
            <person name="Venkatesh B."/>
            <person name="Lee A.P."/>
            <person name="Ravi V."/>
            <person name="Maurya A.K."/>
            <person name="Lian M.M."/>
            <person name="Swann J.B."/>
            <person name="Ohta Y."/>
            <person name="Flajnik M.F."/>
            <person name="Sutoh Y."/>
            <person name="Kasahara M."/>
            <person name="Hoon S."/>
            <person name="Gangu V."/>
            <person name="Roy S.W."/>
            <person name="Irimia M."/>
            <person name="Korzh V."/>
            <person name="Kondrychyn I."/>
            <person name="Lim Z.W."/>
            <person name="Tay B.H."/>
            <person name="Tohari S."/>
            <person name="Kong K.W."/>
            <person name="Ho S."/>
            <person name="Lorente-Galdos B."/>
            <person name="Quilez J."/>
            <person name="Marques-Bonet T."/>
            <person name="Raney B.J."/>
            <person name="Ingham P.W."/>
            <person name="Tay A."/>
            <person name="Hillier L.W."/>
            <person name="Minx P."/>
            <person name="Boehm T."/>
            <person name="Wilson R.K."/>
            <person name="Brenner S."/>
            <person name="Warren W.C."/>
        </authorList>
    </citation>
    <scope>NUCLEOTIDE SEQUENCE [LARGE SCALE GENOMIC DNA]</scope>
</reference>
<organism evidence="2 3">
    <name type="scientific">Callorhinchus milii</name>
    <name type="common">Ghost shark</name>
    <dbReference type="NCBI Taxonomy" id="7868"/>
    <lineage>
        <taxon>Eukaryota</taxon>
        <taxon>Metazoa</taxon>
        <taxon>Chordata</taxon>
        <taxon>Craniata</taxon>
        <taxon>Vertebrata</taxon>
        <taxon>Chondrichthyes</taxon>
        <taxon>Holocephali</taxon>
        <taxon>Chimaeriformes</taxon>
        <taxon>Callorhinchidae</taxon>
        <taxon>Callorhinchus</taxon>
    </lineage>
</organism>
<dbReference type="GeneTree" id="ENSGT00990000210148"/>
<dbReference type="InterPro" id="IPR056289">
    <property type="entry name" value="CEP76_N"/>
</dbReference>
<sequence>MDIHSKVREVLAESVREELGISIETLSEEDLVNALRRRGIVDDVMKELRFVTVSILSPSIIHVLSALQ</sequence>
<dbReference type="InParanoid" id="A0A4W3JUI8"/>
<dbReference type="OMA" id="MELEWLT"/>
<dbReference type="Pfam" id="PF24654">
    <property type="entry name" value="CEP76_N"/>
    <property type="match status" value="1"/>
</dbReference>
<name>A0A4W3JUI8_CALMI</name>
<reference evidence="3" key="1">
    <citation type="journal article" date="2006" name="Science">
        <title>Ancient noncoding elements conserved in the human genome.</title>
        <authorList>
            <person name="Venkatesh B."/>
            <person name="Kirkness E.F."/>
            <person name="Loh Y.H."/>
            <person name="Halpern A.L."/>
            <person name="Lee A.P."/>
            <person name="Johnson J."/>
            <person name="Dandona N."/>
            <person name="Viswanathan L.D."/>
            <person name="Tay A."/>
            <person name="Venter J.C."/>
            <person name="Strausberg R.L."/>
            <person name="Brenner S."/>
        </authorList>
    </citation>
    <scope>NUCLEOTIDE SEQUENCE [LARGE SCALE GENOMIC DNA]</scope>
</reference>
<feature type="domain" description="CEP76 N-terminal" evidence="1">
    <location>
        <begin position="1"/>
        <end position="48"/>
    </location>
</feature>
<reference evidence="2" key="5">
    <citation type="submission" date="2025-09" db="UniProtKB">
        <authorList>
            <consortium name="Ensembl"/>
        </authorList>
    </citation>
    <scope>IDENTIFICATION</scope>
</reference>
<reference evidence="3" key="2">
    <citation type="journal article" date="2007" name="PLoS Biol.">
        <title>Survey sequencing and comparative analysis of the elephant shark (Callorhinchus milii) genome.</title>
        <authorList>
            <person name="Venkatesh B."/>
            <person name="Kirkness E.F."/>
            <person name="Loh Y.H."/>
            <person name="Halpern A.L."/>
            <person name="Lee A.P."/>
            <person name="Johnson J."/>
            <person name="Dandona N."/>
            <person name="Viswanathan L.D."/>
            <person name="Tay A."/>
            <person name="Venter J.C."/>
            <person name="Strausberg R.L."/>
            <person name="Brenner S."/>
        </authorList>
    </citation>
    <scope>NUCLEOTIDE SEQUENCE [LARGE SCALE GENOMIC DNA]</scope>
</reference>
<reference evidence="2" key="4">
    <citation type="submission" date="2025-08" db="UniProtKB">
        <authorList>
            <consortium name="Ensembl"/>
        </authorList>
    </citation>
    <scope>IDENTIFICATION</scope>
</reference>
<proteinExistence type="predicted"/>
<evidence type="ECO:0000259" key="1">
    <source>
        <dbReference type="Pfam" id="PF24654"/>
    </source>
</evidence>
<dbReference type="STRING" id="7868.ENSCMIP00000035580"/>
<protein>
    <recommendedName>
        <fullName evidence="1">CEP76 N-terminal domain-containing protein</fullName>
    </recommendedName>
</protein>
<evidence type="ECO:0000313" key="2">
    <source>
        <dbReference type="Ensembl" id="ENSCMIP00000035580.1"/>
    </source>
</evidence>
<dbReference type="Ensembl" id="ENSCMIT00000036107.1">
    <property type="protein sequence ID" value="ENSCMIP00000035580.1"/>
    <property type="gene ID" value="ENSCMIG00000015048.1"/>
</dbReference>